<name>A0ABP5G391_9MICO</name>
<evidence type="ECO:0000256" key="1">
    <source>
        <dbReference type="SAM" id="MobiDB-lite"/>
    </source>
</evidence>
<comment type="caution">
    <text evidence="2">The sequence shown here is derived from an EMBL/GenBank/DDBJ whole genome shotgun (WGS) entry which is preliminary data.</text>
</comment>
<dbReference type="Proteomes" id="UP001501285">
    <property type="component" value="Unassembled WGS sequence"/>
</dbReference>
<dbReference type="EMBL" id="BAAANB010000021">
    <property type="protein sequence ID" value="GAA2039475.1"/>
    <property type="molecule type" value="Genomic_DNA"/>
</dbReference>
<accession>A0ABP5G391</accession>
<reference evidence="3" key="1">
    <citation type="journal article" date="2019" name="Int. J. Syst. Evol. Microbiol.">
        <title>The Global Catalogue of Microorganisms (GCM) 10K type strain sequencing project: providing services to taxonomists for standard genome sequencing and annotation.</title>
        <authorList>
            <consortium name="The Broad Institute Genomics Platform"/>
            <consortium name="The Broad Institute Genome Sequencing Center for Infectious Disease"/>
            <person name="Wu L."/>
            <person name="Ma J."/>
        </authorList>
    </citation>
    <scope>NUCLEOTIDE SEQUENCE [LARGE SCALE GENOMIC DNA]</scope>
    <source>
        <strain evidence="3">JCM 14283</strain>
    </source>
</reference>
<protein>
    <submittedName>
        <fullName evidence="2">Uncharacterized protein</fullName>
    </submittedName>
</protein>
<gene>
    <name evidence="2" type="ORF">GCM10009740_35300</name>
</gene>
<proteinExistence type="predicted"/>
<evidence type="ECO:0000313" key="3">
    <source>
        <dbReference type="Proteomes" id="UP001501285"/>
    </source>
</evidence>
<organism evidence="2 3">
    <name type="scientific">Terrabacter terrae</name>
    <dbReference type="NCBI Taxonomy" id="318434"/>
    <lineage>
        <taxon>Bacteria</taxon>
        <taxon>Bacillati</taxon>
        <taxon>Actinomycetota</taxon>
        <taxon>Actinomycetes</taxon>
        <taxon>Micrococcales</taxon>
        <taxon>Intrasporangiaceae</taxon>
        <taxon>Terrabacter</taxon>
    </lineage>
</organism>
<keyword evidence="3" id="KW-1185">Reference proteome</keyword>
<feature type="region of interest" description="Disordered" evidence="1">
    <location>
        <begin position="27"/>
        <end position="64"/>
    </location>
</feature>
<evidence type="ECO:0000313" key="2">
    <source>
        <dbReference type="EMBL" id="GAA2039475.1"/>
    </source>
</evidence>
<sequence length="64" mass="6672">MVSMAAPDAGRVALPWSRDIGTLEWDADGVSARSAHTGLTDDPNDRRDVGAFGKTCASPDGKQA</sequence>